<dbReference type="SUPFAM" id="SSF48452">
    <property type="entry name" value="TPR-like"/>
    <property type="match status" value="1"/>
</dbReference>
<accession>A0AA41QDU0</accession>
<gene>
    <name evidence="2" type="ORF">L1785_11615</name>
</gene>
<keyword evidence="1" id="KW-0472">Membrane</keyword>
<protein>
    <recommendedName>
        <fullName evidence="4">Tetratricopeptide repeat protein</fullName>
    </recommendedName>
</protein>
<organism evidence="2 3">
    <name type="scientific">Antribacter soli</name>
    <dbReference type="NCBI Taxonomy" id="2910976"/>
    <lineage>
        <taxon>Bacteria</taxon>
        <taxon>Bacillati</taxon>
        <taxon>Actinomycetota</taxon>
        <taxon>Actinomycetes</taxon>
        <taxon>Micrococcales</taxon>
        <taxon>Promicromonosporaceae</taxon>
        <taxon>Antribacter</taxon>
    </lineage>
</organism>
<feature type="transmembrane region" description="Helical" evidence="1">
    <location>
        <begin position="329"/>
        <end position="350"/>
    </location>
</feature>
<dbReference type="Proteomes" id="UP001165405">
    <property type="component" value="Unassembled WGS sequence"/>
</dbReference>
<dbReference type="InterPro" id="IPR011990">
    <property type="entry name" value="TPR-like_helical_dom_sf"/>
</dbReference>
<name>A0AA41QDU0_9MICO</name>
<sequence length="380" mass="41400">MSSGDGIDPRRAVDEALRGLAPVRQIVVVNEYLADRVRDPADWVAELAAIADRNGLAPHVLRRCVSNLAWQARDLGAPLPAEDLPAPEATASWRKTMVYARASRLRYDFKFDQLLAWARAMLAEFPEDGMIRAFAAFAALGGGKPQAASLLASATAAEDYDQTCRFLCLHGLWMSTGFPGAARLAVELADEMIGRGEDDPNVHYWRAGALRREGRLDEALVSINTAIDLLAPGNNAVHQDFARERELISATKVLDDRVNATTERLLLTLKQAVADQVVDAQREIQEQHARARQIVSESLIGIIEVLAIFVTLAGFLVGSGTVLVQAHGFWQNLAGVVTILLGCVTLFVLLRKIVNQGDAVALGIARGAATLRRLRGRSRR</sequence>
<evidence type="ECO:0000256" key="1">
    <source>
        <dbReference type="SAM" id="Phobius"/>
    </source>
</evidence>
<evidence type="ECO:0000313" key="2">
    <source>
        <dbReference type="EMBL" id="MCF4121630.1"/>
    </source>
</evidence>
<evidence type="ECO:0008006" key="4">
    <source>
        <dbReference type="Google" id="ProtNLM"/>
    </source>
</evidence>
<keyword evidence="1" id="KW-1133">Transmembrane helix</keyword>
<comment type="caution">
    <text evidence="2">The sequence shown here is derived from an EMBL/GenBank/DDBJ whole genome shotgun (WGS) entry which is preliminary data.</text>
</comment>
<dbReference type="RefSeq" id="WP_236089431.1">
    <property type="nucleotide sequence ID" value="NZ_JAKGSG010000034.1"/>
</dbReference>
<evidence type="ECO:0000313" key="3">
    <source>
        <dbReference type="Proteomes" id="UP001165405"/>
    </source>
</evidence>
<keyword evidence="1" id="KW-0812">Transmembrane</keyword>
<dbReference type="Gene3D" id="1.25.40.10">
    <property type="entry name" value="Tetratricopeptide repeat domain"/>
    <property type="match status" value="1"/>
</dbReference>
<dbReference type="AlphaFoldDB" id="A0AA41QDU0"/>
<dbReference type="EMBL" id="JAKGSG010000034">
    <property type="protein sequence ID" value="MCF4121630.1"/>
    <property type="molecule type" value="Genomic_DNA"/>
</dbReference>
<feature type="transmembrane region" description="Helical" evidence="1">
    <location>
        <begin position="299"/>
        <end position="323"/>
    </location>
</feature>
<proteinExistence type="predicted"/>
<keyword evidence="3" id="KW-1185">Reference proteome</keyword>
<reference evidence="2" key="1">
    <citation type="submission" date="2022-01" db="EMBL/GenBank/DDBJ databases">
        <title>Antribacter sp. nov., isolated from Guizhou of China.</title>
        <authorList>
            <person name="Chengliang C."/>
            <person name="Ya Z."/>
        </authorList>
    </citation>
    <scope>NUCLEOTIDE SEQUENCE</scope>
    <source>
        <strain evidence="2">KLBMP 9083</strain>
    </source>
</reference>